<name>A0A396GM17_MEDTR</name>
<evidence type="ECO:0000313" key="2">
    <source>
        <dbReference type="EMBL" id="RHN40614.1"/>
    </source>
</evidence>
<sequence>MKQASASLTTRASANKVKGVTNTQAERSTTIPSQYRPQSAT</sequence>
<reference evidence="2" key="1">
    <citation type="journal article" date="2018" name="Nat. Plants">
        <title>Whole-genome landscape of Medicago truncatula symbiotic genes.</title>
        <authorList>
            <person name="Pecrix Y."/>
            <person name="Gamas P."/>
            <person name="Carrere S."/>
        </authorList>
    </citation>
    <scope>NUCLEOTIDE SEQUENCE</scope>
    <source>
        <tissue evidence="2">Leaves</tissue>
    </source>
</reference>
<dbReference type="Gramene" id="rna46784">
    <property type="protein sequence ID" value="RHN40614.1"/>
    <property type="gene ID" value="gene46784"/>
</dbReference>
<dbReference type="EMBL" id="PSQE01000008">
    <property type="protein sequence ID" value="RHN40614.1"/>
    <property type="molecule type" value="Genomic_DNA"/>
</dbReference>
<feature type="compositionally biased region" description="Polar residues" evidence="1">
    <location>
        <begin position="20"/>
        <end position="41"/>
    </location>
</feature>
<proteinExistence type="predicted"/>
<protein>
    <submittedName>
        <fullName evidence="2">Uncharacterized protein</fullName>
    </submittedName>
</protein>
<gene>
    <name evidence="2" type="ORF">MtrunA17_Chr8g0356601</name>
</gene>
<comment type="caution">
    <text evidence="2">The sequence shown here is derived from an EMBL/GenBank/DDBJ whole genome shotgun (WGS) entry which is preliminary data.</text>
</comment>
<evidence type="ECO:0000256" key="1">
    <source>
        <dbReference type="SAM" id="MobiDB-lite"/>
    </source>
</evidence>
<dbReference type="Proteomes" id="UP000265566">
    <property type="component" value="Chromosome 8"/>
</dbReference>
<dbReference type="AlphaFoldDB" id="A0A396GM17"/>
<feature type="compositionally biased region" description="Polar residues" evidence="1">
    <location>
        <begin position="1"/>
        <end position="13"/>
    </location>
</feature>
<accession>A0A396GM17</accession>
<feature type="region of interest" description="Disordered" evidence="1">
    <location>
        <begin position="1"/>
        <end position="41"/>
    </location>
</feature>
<organism evidence="2">
    <name type="scientific">Medicago truncatula</name>
    <name type="common">Barrel medic</name>
    <name type="synonym">Medicago tribuloides</name>
    <dbReference type="NCBI Taxonomy" id="3880"/>
    <lineage>
        <taxon>Eukaryota</taxon>
        <taxon>Viridiplantae</taxon>
        <taxon>Streptophyta</taxon>
        <taxon>Embryophyta</taxon>
        <taxon>Tracheophyta</taxon>
        <taxon>Spermatophyta</taxon>
        <taxon>Magnoliopsida</taxon>
        <taxon>eudicotyledons</taxon>
        <taxon>Gunneridae</taxon>
        <taxon>Pentapetalae</taxon>
        <taxon>rosids</taxon>
        <taxon>fabids</taxon>
        <taxon>Fabales</taxon>
        <taxon>Fabaceae</taxon>
        <taxon>Papilionoideae</taxon>
        <taxon>50 kb inversion clade</taxon>
        <taxon>NPAAA clade</taxon>
        <taxon>Hologalegina</taxon>
        <taxon>IRL clade</taxon>
        <taxon>Trifolieae</taxon>
        <taxon>Medicago</taxon>
    </lineage>
</organism>